<evidence type="ECO:0000256" key="6">
    <source>
        <dbReference type="ARBA" id="ARBA00023069"/>
    </source>
</evidence>
<evidence type="ECO:0000256" key="7">
    <source>
        <dbReference type="ARBA" id="ARBA00023212"/>
    </source>
</evidence>
<evidence type="ECO:0000256" key="3">
    <source>
        <dbReference type="ARBA" id="ARBA00021602"/>
    </source>
</evidence>
<keyword evidence="11" id="KW-1185">Reference proteome</keyword>
<evidence type="ECO:0000313" key="11">
    <source>
        <dbReference type="Proteomes" id="UP001153292"/>
    </source>
</evidence>
<keyword evidence="7" id="KW-0206">Cytoskeleton</keyword>
<comment type="subcellular location">
    <subcellularLocation>
        <location evidence="1">Cytoplasm</location>
        <location evidence="1">Cytoskeleton</location>
        <location evidence="1">Cilium axoneme</location>
    </subcellularLocation>
</comment>
<keyword evidence="4" id="KW-0963">Cytoplasm</keyword>
<organism evidence="10 11">
    <name type="scientific">Chilo suppressalis</name>
    <name type="common">Asiatic rice borer moth</name>
    <dbReference type="NCBI Taxonomy" id="168631"/>
    <lineage>
        <taxon>Eukaryota</taxon>
        <taxon>Metazoa</taxon>
        <taxon>Ecdysozoa</taxon>
        <taxon>Arthropoda</taxon>
        <taxon>Hexapoda</taxon>
        <taxon>Insecta</taxon>
        <taxon>Pterygota</taxon>
        <taxon>Neoptera</taxon>
        <taxon>Endopterygota</taxon>
        <taxon>Lepidoptera</taxon>
        <taxon>Glossata</taxon>
        <taxon>Ditrysia</taxon>
        <taxon>Pyraloidea</taxon>
        <taxon>Crambidae</taxon>
        <taxon>Crambinae</taxon>
        <taxon>Chilo</taxon>
    </lineage>
</organism>
<comment type="similarity">
    <text evidence="2">Belongs to the CFAP206 family.</text>
</comment>
<keyword evidence="6" id="KW-0969">Cilium</keyword>
<name>A0ABN8B722_CHISP</name>
<dbReference type="EMBL" id="OU963895">
    <property type="protein sequence ID" value="CAH0401733.1"/>
    <property type="molecule type" value="Genomic_DNA"/>
</dbReference>
<dbReference type="PANTHER" id="PTHR21442">
    <property type="entry name" value="CILIA- AND FLAGELLA-ASSOCIATED PROTEIN 206"/>
    <property type="match status" value="1"/>
</dbReference>
<reference evidence="10" key="1">
    <citation type="submission" date="2021-12" db="EMBL/GenBank/DDBJ databases">
        <authorList>
            <person name="King R."/>
        </authorList>
    </citation>
    <scope>NUCLEOTIDE SEQUENCE</scope>
</reference>
<evidence type="ECO:0000256" key="2">
    <source>
        <dbReference type="ARBA" id="ARBA00010500"/>
    </source>
</evidence>
<dbReference type="PANTHER" id="PTHR21442:SF0">
    <property type="entry name" value="CILIA- AND FLAGELLA-ASSOCIATED PROTEIN 206"/>
    <property type="match status" value="1"/>
</dbReference>
<evidence type="ECO:0000256" key="5">
    <source>
        <dbReference type="ARBA" id="ARBA00022794"/>
    </source>
</evidence>
<evidence type="ECO:0000256" key="8">
    <source>
        <dbReference type="ARBA" id="ARBA00023273"/>
    </source>
</evidence>
<dbReference type="Pfam" id="PF12018">
    <property type="entry name" value="FAP206"/>
    <property type="match status" value="1"/>
</dbReference>
<proteinExistence type="inferred from homology"/>
<dbReference type="Proteomes" id="UP001153292">
    <property type="component" value="Chromosome 2"/>
</dbReference>
<evidence type="ECO:0000313" key="10">
    <source>
        <dbReference type="EMBL" id="CAH0401733.1"/>
    </source>
</evidence>
<sequence length="658" mass="74729">MACNENIVKNIANEITRNCQVQNVTVDIEFVVYLVDLFLLNPKYGKLFSKTINRNNLQYFVEECVHLLTRGETSLNTLRMQHIIQTNYDKLQNLIEKHLHSISTCLRPLVSEILDAEPAADDEAECRKLFRKISIYIVLASGLGNPGVITTLKEGMAALESVFSLEDLKMFVAIPRTEKMAQLEELTQIVSGVRLFNRDCKKGGEGIPDLPFNLVDAGKACLGSLSNALIAVMQRVNALTTAVADVVAVQHETGNVYVDIPSGSHLTLEDYIQIFQLLAFNRQYELFVRKLLSDVETMVDNSITLVDRAKGVLEELHAAVKYKAAVPVITVFPLFTRLWQVWRAMQNIMFLVSTVNRLMSTLAAIQDQMKMPTHVLDAMLRGKQVVTDQDRMTATVSMEERLSLGSLRNYVANDSGSSVKDSHVQYLGFCALCLSVGALVPGNMKVGYMKHRARRYAFCSVQMALRFTADPDRYVNEVLHYARNNPHVINLLDILEDVYMVKDVDILITEHVPKIKVMDKDIQTEVHPVESYIEKNYSWDMWKWKRRACQWATIVNCKTHSTQTLYSHMRSEIQCQTVEPRDKSLQTKKECGVNTPSREYFLWGLRGQVGYGQHTLGLTDYVHTKKKKTQVISTCRWPCLEADMTSASINTEHEDNKQ</sequence>
<keyword evidence="5" id="KW-0970">Cilium biogenesis/degradation</keyword>
<evidence type="ECO:0000256" key="9">
    <source>
        <dbReference type="ARBA" id="ARBA00045321"/>
    </source>
</evidence>
<comment type="function">
    <text evidence="9">Essential for sperm motility and is involved in the regulation of the beating frequency of motile cilia on the epithelial cells of the respiratory tract. Required for the establishment of radial spokes in sperm flagella.</text>
</comment>
<evidence type="ECO:0000256" key="1">
    <source>
        <dbReference type="ARBA" id="ARBA00004430"/>
    </source>
</evidence>
<dbReference type="InterPro" id="IPR021897">
    <property type="entry name" value="FAP206"/>
</dbReference>
<evidence type="ECO:0000256" key="4">
    <source>
        <dbReference type="ARBA" id="ARBA00022490"/>
    </source>
</evidence>
<accession>A0ABN8B722</accession>
<gene>
    <name evidence="10" type="ORF">CHILSU_LOCUS4966</name>
</gene>
<protein>
    <recommendedName>
        <fullName evidence="3">Cilia- and flagella-associated protein 206</fullName>
    </recommendedName>
</protein>
<keyword evidence="8" id="KW-0966">Cell projection</keyword>